<accession>A0ABY5KXP8</accession>
<gene>
    <name evidence="3" type="ORF">NP064_09020</name>
</gene>
<dbReference type="Proteomes" id="UP001316189">
    <property type="component" value="Chromosome"/>
</dbReference>
<proteinExistence type="predicted"/>
<dbReference type="Pfam" id="PF14065">
    <property type="entry name" value="Pvc16_N"/>
    <property type="match status" value="1"/>
</dbReference>
<keyword evidence="4" id="KW-1185">Reference proteome</keyword>
<evidence type="ECO:0000259" key="2">
    <source>
        <dbReference type="Pfam" id="PF14065"/>
    </source>
</evidence>
<feature type="domain" description="Pvc16 N-terminal" evidence="2">
    <location>
        <begin position="15"/>
        <end position="166"/>
    </location>
</feature>
<evidence type="ECO:0000313" key="3">
    <source>
        <dbReference type="EMBL" id="UUI73986.1"/>
    </source>
</evidence>
<reference evidence="3 4" key="1">
    <citation type="submission" date="2022-07" db="EMBL/GenBank/DDBJ databases">
        <title>Novel species in genus cellulomonas.</title>
        <authorList>
            <person name="Ye L."/>
        </authorList>
    </citation>
    <scope>NUCLEOTIDE SEQUENCE [LARGE SCALE GENOMIC DNA]</scope>
    <source>
        <strain evidence="4">zg-Y338</strain>
    </source>
</reference>
<organism evidence="3 4">
    <name type="scientific">Cellulomonas chengniuliangii</name>
    <dbReference type="NCBI Taxonomy" id="2968084"/>
    <lineage>
        <taxon>Bacteria</taxon>
        <taxon>Bacillati</taxon>
        <taxon>Actinomycetota</taxon>
        <taxon>Actinomycetes</taxon>
        <taxon>Micrococcales</taxon>
        <taxon>Cellulomonadaceae</taxon>
        <taxon>Cellulomonas</taxon>
    </lineage>
</organism>
<evidence type="ECO:0000256" key="1">
    <source>
        <dbReference type="SAM" id="MobiDB-lite"/>
    </source>
</evidence>
<evidence type="ECO:0000313" key="4">
    <source>
        <dbReference type="Proteomes" id="UP001316189"/>
    </source>
</evidence>
<name>A0ABY5KXP8_9CELL</name>
<dbReference type="EMBL" id="CP101988">
    <property type="protein sequence ID" value="UUI73986.1"/>
    <property type="molecule type" value="Genomic_DNA"/>
</dbReference>
<dbReference type="RefSeq" id="WP_227569312.1">
    <property type="nucleotide sequence ID" value="NZ_CP101988.1"/>
</dbReference>
<feature type="region of interest" description="Disordered" evidence="1">
    <location>
        <begin position="187"/>
        <end position="218"/>
    </location>
</feature>
<dbReference type="InterPro" id="IPR025351">
    <property type="entry name" value="Pvc16_N"/>
</dbReference>
<sequence length="218" mass="22865">MLIPIVEDGLEAFWRETLPLPREVGDVSFETPASSWSSQVNRITVNAFLYGISRSAQPPRPAAARTTGSGAQQRAPLPMVQLDYLVSAWASVVRDEHQLLGDVMSRVLAHQVLPARHLPAPLASGVQLAVVQDQGNRPRDLWGALGGQLRASFLLMVTVAGDAFDWEAAPPAVTSVAGSAVATPREGAVGPVTAPAVGSGVRREGGGLVRPADGPGRT</sequence>
<protein>
    <submittedName>
        <fullName evidence="3">DUF4255 domain-containing protein</fullName>
    </submittedName>
</protein>